<keyword evidence="6" id="KW-0645">Protease</keyword>
<dbReference type="InterPro" id="IPR005311">
    <property type="entry name" value="PBP_dimer"/>
</dbReference>
<comment type="similarity">
    <text evidence="3">Belongs to the transpeptidase family.</text>
</comment>
<dbReference type="PANTHER" id="PTHR30627">
    <property type="entry name" value="PEPTIDOGLYCAN D,D-TRANSPEPTIDASE"/>
    <property type="match status" value="1"/>
</dbReference>
<dbReference type="SUPFAM" id="SSF56601">
    <property type="entry name" value="beta-lactamase/transpeptidase-like"/>
    <property type="match status" value="1"/>
</dbReference>
<feature type="domain" description="Penicillin-binding protein transpeptidase" evidence="15">
    <location>
        <begin position="269"/>
        <end position="587"/>
    </location>
</feature>
<dbReference type="GO" id="GO:0009002">
    <property type="term" value="F:serine-type D-Ala-D-Ala carboxypeptidase activity"/>
    <property type="evidence" value="ECO:0007669"/>
    <property type="project" value="UniProtKB-EC"/>
</dbReference>
<feature type="transmembrane region" description="Helical" evidence="14">
    <location>
        <begin position="12"/>
        <end position="33"/>
    </location>
</feature>
<dbReference type="EC" id="3.4.16.4" evidence="17"/>
<keyword evidence="12 14" id="KW-0472">Membrane</keyword>
<dbReference type="NCBIfam" id="TIGR03423">
    <property type="entry name" value="pbp2_mrdA"/>
    <property type="match status" value="1"/>
</dbReference>
<dbReference type="GO" id="GO:0071972">
    <property type="term" value="F:peptidoglycan L,D-transpeptidase activity"/>
    <property type="evidence" value="ECO:0007669"/>
    <property type="project" value="TreeGrafter"/>
</dbReference>
<evidence type="ECO:0000256" key="3">
    <source>
        <dbReference type="ARBA" id="ARBA00007171"/>
    </source>
</evidence>
<dbReference type="Pfam" id="PF03717">
    <property type="entry name" value="PBP_dimer"/>
    <property type="match status" value="1"/>
</dbReference>
<keyword evidence="11 14" id="KW-1133">Transmembrane helix</keyword>
<dbReference type="GO" id="GO:0008658">
    <property type="term" value="F:penicillin binding"/>
    <property type="evidence" value="ECO:0007669"/>
    <property type="project" value="InterPro"/>
</dbReference>
<dbReference type="InterPro" id="IPR017790">
    <property type="entry name" value="Penicillin-binding_protein_2"/>
</dbReference>
<reference evidence="17" key="2">
    <citation type="journal article" date="2021" name="PeerJ">
        <title>Extensive microbial diversity within the chicken gut microbiome revealed by metagenomics and culture.</title>
        <authorList>
            <person name="Gilroy R."/>
            <person name="Ravi A."/>
            <person name="Getino M."/>
            <person name="Pursley I."/>
            <person name="Horton D.L."/>
            <person name="Alikhan N.F."/>
            <person name="Baker D."/>
            <person name="Gharbi K."/>
            <person name="Hall N."/>
            <person name="Watson M."/>
            <person name="Adriaenssens E.M."/>
            <person name="Foster-Nyarko E."/>
            <person name="Jarju S."/>
            <person name="Secka A."/>
            <person name="Antonio M."/>
            <person name="Oren A."/>
            <person name="Chaudhuri R.R."/>
            <person name="La Ragione R."/>
            <person name="Hildebrand F."/>
            <person name="Pallen M.J."/>
        </authorList>
    </citation>
    <scope>NUCLEOTIDE SEQUENCE</scope>
    <source>
        <strain evidence="17">CHK160-1198</strain>
    </source>
</reference>
<keyword evidence="8 17" id="KW-0378">Hydrolase</keyword>
<evidence type="ECO:0000256" key="1">
    <source>
        <dbReference type="ARBA" id="ARBA00004167"/>
    </source>
</evidence>
<evidence type="ECO:0000259" key="16">
    <source>
        <dbReference type="Pfam" id="PF03717"/>
    </source>
</evidence>
<accession>A0A9D1MQX4</accession>
<keyword evidence="10" id="KW-0573">Peptidoglycan synthesis</keyword>
<evidence type="ECO:0000256" key="2">
    <source>
        <dbReference type="ARBA" id="ARBA00004236"/>
    </source>
</evidence>
<gene>
    <name evidence="17" type="primary">mrdA</name>
    <name evidence="17" type="ORF">IAB06_07205</name>
</gene>
<dbReference type="AlphaFoldDB" id="A0A9D1MQX4"/>
<feature type="domain" description="Penicillin-binding protein dimerisation" evidence="16">
    <location>
        <begin position="53"/>
        <end position="222"/>
    </location>
</feature>
<dbReference type="Pfam" id="PF00905">
    <property type="entry name" value="Transpeptidase"/>
    <property type="match status" value="1"/>
</dbReference>
<evidence type="ECO:0000256" key="12">
    <source>
        <dbReference type="ARBA" id="ARBA00023136"/>
    </source>
</evidence>
<dbReference type="Gene3D" id="3.40.710.10">
    <property type="entry name" value="DD-peptidase/beta-lactamase superfamily"/>
    <property type="match status" value="1"/>
</dbReference>
<dbReference type="Gene3D" id="3.90.1310.10">
    <property type="entry name" value="Penicillin-binding protein 2a (Domain 2)"/>
    <property type="match status" value="1"/>
</dbReference>
<dbReference type="GO" id="GO:0009252">
    <property type="term" value="P:peptidoglycan biosynthetic process"/>
    <property type="evidence" value="ECO:0007669"/>
    <property type="project" value="UniProtKB-KW"/>
</dbReference>
<evidence type="ECO:0000256" key="4">
    <source>
        <dbReference type="ARBA" id="ARBA00022475"/>
    </source>
</evidence>
<evidence type="ECO:0000256" key="14">
    <source>
        <dbReference type="SAM" id="Phobius"/>
    </source>
</evidence>
<evidence type="ECO:0000313" key="17">
    <source>
        <dbReference type="EMBL" id="HIU64802.1"/>
    </source>
</evidence>
<organism evidence="17 18">
    <name type="scientific">Candidatus Avacidaminococcus intestinavium</name>
    <dbReference type="NCBI Taxonomy" id="2840684"/>
    <lineage>
        <taxon>Bacteria</taxon>
        <taxon>Bacillati</taxon>
        <taxon>Bacillota</taxon>
        <taxon>Negativicutes</taxon>
        <taxon>Acidaminococcales</taxon>
        <taxon>Acidaminococcaceae</taxon>
        <taxon>Acidaminococcaceae incertae sedis</taxon>
        <taxon>Candidatus Avacidaminococcus</taxon>
    </lineage>
</organism>
<evidence type="ECO:0000256" key="13">
    <source>
        <dbReference type="ARBA" id="ARBA00023316"/>
    </source>
</evidence>
<protein>
    <submittedName>
        <fullName evidence="17">Penicillin-binding protein 2</fullName>
        <ecNumber evidence="17">3.4.16.4</ecNumber>
    </submittedName>
</protein>
<comment type="subcellular location">
    <subcellularLocation>
        <location evidence="2">Cell membrane</location>
    </subcellularLocation>
    <subcellularLocation>
        <location evidence="1">Membrane</location>
        <topology evidence="1">Single-pass membrane protein</topology>
    </subcellularLocation>
</comment>
<evidence type="ECO:0000256" key="10">
    <source>
        <dbReference type="ARBA" id="ARBA00022984"/>
    </source>
</evidence>
<dbReference type="InterPro" id="IPR050515">
    <property type="entry name" value="Beta-lactam/transpept"/>
</dbReference>
<dbReference type="InterPro" id="IPR012338">
    <property type="entry name" value="Beta-lactam/transpept-like"/>
</dbReference>
<keyword evidence="9" id="KW-0133">Cell shape</keyword>
<evidence type="ECO:0000256" key="6">
    <source>
        <dbReference type="ARBA" id="ARBA00022670"/>
    </source>
</evidence>
<evidence type="ECO:0000256" key="5">
    <source>
        <dbReference type="ARBA" id="ARBA00022519"/>
    </source>
</evidence>
<keyword evidence="17" id="KW-0121">Carboxypeptidase</keyword>
<reference evidence="17" key="1">
    <citation type="submission" date="2020-10" db="EMBL/GenBank/DDBJ databases">
        <authorList>
            <person name="Gilroy R."/>
        </authorList>
    </citation>
    <scope>NUCLEOTIDE SEQUENCE</scope>
    <source>
        <strain evidence="17">CHK160-1198</strain>
    </source>
</reference>
<evidence type="ECO:0000256" key="7">
    <source>
        <dbReference type="ARBA" id="ARBA00022692"/>
    </source>
</evidence>
<dbReference type="EMBL" id="DVNI01000122">
    <property type="protein sequence ID" value="HIU64802.1"/>
    <property type="molecule type" value="Genomic_DNA"/>
</dbReference>
<comment type="caution">
    <text evidence="17">The sequence shown here is derived from an EMBL/GenBank/DDBJ whole genome shotgun (WGS) entry which is preliminary data.</text>
</comment>
<dbReference type="Proteomes" id="UP000824099">
    <property type="component" value="Unassembled WGS sequence"/>
</dbReference>
<keyword evidence="5" id="KW-0997">Cell inner membrane</keyword>
<dbReference type="GO" id="GO:0008360">
    <property type="term" value="P:regulation of cell shape"/>
    <property type="evidence" value="ECO:0007669"/>
    <property type="project" value="UniProtKB-KW"/>
</dbReference>
<evidence type="ECO:0000313" key="18">
    <source>
        <dbReference type="Proteomes" id="UP000824099"/>
    </source>
</evidence>
<evidence type="ECO:0000256" key="8">
    <source>
        <dbReference type="ARBA" id="ARBA00022801"/>
    </source>
</evidence>
<dbReference type="PANTHER" id="PTHR30627:SF2">
    <property type="entry name" value="PEPTIDOGLYCAN D,D-TRANSPEPTIDASE MRDA"/>
    <property type="match status" value="1"/>
</dbReference>
<name>A0A9D1MQX4_9FIRM</name>
<evidence type="ECO:0000256" key="11">
    <source>
        <dbReference type="ARBA" id="ARBA00022989"/>
    </source>
</evidence>
<dbReference type="GO" id="GO:0005886">
    <property type="term" value="C:plasma membrane"/>
    <property type="evidence" value="ECO:0007669"/>
    <property type="project" value="UniProtKB-SubCell"/>
</dbReference>
<dbReference type="InterPro" id="IPR036138">
    <property type="entry name" value="PBP_dimer_sf"/>
</dbReference>
<keyword evidence="13" id="KW-0961">Cell wall biogenesis/degradation</keyword>
<evidence type="ECO:0000259" key="15">
    <source>
        <dbReference type="Pfam" id="PF00905"/>
    </source>
</evidence>
<evidence type="ECO:0000256" key="9">
    <source>
        <dbReference type="ARBA" id="ARBA00022960"/>
    </source>
</evidence>
<keyword evidence="7 14" id="KW-0812">Transmembrane</keyword>
<sequence length="601" mass="65723">MLNKKYAYRLEILMIASILTIMILIGRMAYLQLYEGEYYYRLSEGNRVRSVNIRAPRGIIFDANGEALVKNDPGFAVSLLRTDKKPDRAVLEKLAQIIEVPIETILEKIEKKADSYEPVLLKSNLTPKMVTMLEEGYKELPGVLVEPQAVRTYANNELAVHVLGYVGEISEYEMSKKPEQELKVGSIVGKFGLERFYDNVLRGKDGSYREEVDVAGRVVQTLEQIPPVPGQGLVLTIDANLQREVEKITDEHLAYLRSIGFAPNASAAAVIALDPRNGEVKALVSRPAFNPNLFVNGISSKDWQIINDNPFDPMSDKVIAGEYPPGSTFKIVTGAAALETGKVTPEELIFDAGKHWLIPMENAGGEALGWINFHRALAVSDNVYFYEMGNRIGIDILKRYSAMFGLGRPTGIDLFGENEGIIASPEYKMKVFNEDWYLGDTFNAAIGQGFNLATPLQIALMFSAVANNGDVYRPHLVKEIVNDDGSVAKVLQPEKIGRLEISAKTLDLLQKGLEAVAQEGGTGAQMANLAVPVAGKTGTAENPHGKDHGLFAGYAPANNASLVIVVVVPQGGYGSVSAAPIVKRIFEYAFPSAKVSTENIK</sequence>
<dbReference type="SUPFAM" id="SSF56519">
    <property type="entry name" value="Penicillin binding protein dimerisation domain"/>
    <property type="match status" value="1"/>
</dbReference>
<dbReference type="InterPro" id="IPR001460">
    <property type="entry name" value="PCN-bd_Tpept"/>
</dbReference>
<keyword evidence="4" id="KW-1003">Cell membrane</keyword>
<dbReference type="GO" id="GO:0071555">
    <property type="term" value="P:cell wall organization"/>
    <property type="evidence" value="ECO:0007669"/>
    <property type="project" value="UniProtKB-KW"/>
</dbReference>
<proteinExistence type="inferred from homology"/>
<dbReference type="GO" id="GO:0006508">
    <property type="term" value="P:proteolysis"/>
    <property type="evidence" value="ECO:0007669"/>
    <property type="project" value="UniProtKB-KW"/>
</dbReference>